<dbReference type="Proteomes" id="UP000285301">
    <property type="component" value="Unassembled WGS sequence"/>
</dbReference>
<dbReference type="FunFam" id="3.90.1490.10:FF:000001">
    <property type="entry name" value="Diphthine--ammonia ligase"/>
    <property type="match status" value="1"/>
</dbReference>
<dbReference type="SUPFAM" id="SSF52402">
    <property type="entry name" value="Adenine nucleotide alpha hydrolases-like"/>
    <property type="match status" value="1"/>
</dbReference>
<dbReference type="Pfam" id="PF01902">
    <property type="entry name" value="Diphthami_syn_2"/>
    <property type="match status" value="1"/>
</dbReference>
<keyword evidence="6 9" id="KW-0547">Nucleotide-binding</keyword>
<evidence type="ECO:0000256" key="2">
    <source>
        <dbReference type="ARBA" id="ARBA00008496"/>
    </source>
</evidence>
<keyword evidence="7 9" id="KW-0067">ATP-binding</keyword>
<reference evidence="13 14" key="1">
    <citation type="journal article" date="2018" name="Gigascience">
        <title>Genomes of trombidid mites reveal novel predicted allergens and laterally-transferred genes associated with secondary metabolism.</title>
        <authorList>
            <person name="Dong X."/>
            <person name="Chaisiri K."/>
            <person name="Xia D."/>
            <person name="Armstrong S.D."/>
            <person name="Fang Y."/>
            <person name="Donnelly M.J."/>
            <person name="Kadowaki T."/>
            <person name="McGarry J.W."/>
            <person name="Darby A.C."/>
            <person name="Makepeace B.L."/>
        </authorList>
    </citation>
    <scope>NUCLEOTIDE SEQUENCE [LARGE SCALE GENOMIC DNA]</scope>
    <source>
        <strain evidence="13">UoL-WK</strain>
    </source>
</reference>
<evidence type="ECO:0000256" key="4">
    <source>
        <dbReference type="ARBA" id="ARBA00018426"/>
    </source>
</evidence>
<dbReference type="Gene3D" id="3.90.1490.10">
    <property type="entry name" value="putative n-type atp pyrophosphatase, domain 2"/>
    <property type="match status" value="1"/>
</dbReference>
<organism evidence="13 14">
    <name type="scientific">Dinothrombium tinctorium</name>
    <dbReference type="NCBI Taxonomy" id="1965070"/>
    <lineage>
        <taxon>Eukaryota</taxon>
        <taxon>Metazoa</taxon>
        <taxon>Ecdysozoa</taxon>
        <taxon>Arthropoda</taxon>
        <taxon>Chelicerata</taxon>
        <taxon>Arachnida</taxon>
        <taxon>Acari</taxon>
        <taxon>Acariformes</taxon>
        <taxon>Trombidiformes</taxon>
        <taxon>Prostigmata</taxon>
        <taxon>Anystina</taxon>
        <taxon>Parasitengona</taxon>
        <taxon>Trombidioidea</taxon>
        <taxon>Trombidiidae</taxon>
        <taxon>Dinothrombium</taxon>
    </lineage>
</organism>
<dbReference type="EMBL" id="NCKU01003332">
    <property type="protein sequence ID" value="RWS07725.1"/>
    <property type="molecule type" value="Genomic_DNA"/>
</dbReference>
<protein>
    <recommendedName>
        <fullName evidence="4 9">Diphthine--ammonia ligase</fullName>
        <ecNumber evidence="3 9">6.3.1.14</ecNumber>
    </recommendedName>
</protein>
<dbReference type="CDD" id="cd01994">
    <property type="entry name" value="AANH_PF0828-like"/>
    <property type="match status" value="1"/>
</dbReference>
<feature type="domain" description="Diphthamide synthase" evidence="10">
    <location>
        <begin position="1"/>
        <end position="233"/>
    </location>
</feature>
<evidence type="ECO:0000256" key="5">
    <source>
        <dbReference type="ARBA" id="ARBA00022598"/>
    </source>
</evidence>
<dbReference type="GO" id="GO:0005524">
    <property type="term" value="F:ATP binding"/>
    <property type="evidence" value="ECO:0007669"/>
    <property type="project" value="UniProtKB-UniRule"/>
</dbReference>
<dbReference type="EC" id="6.3.1.14" evidence="3 9"/>
<sequence>MKVVALISGGKDSCYNLCECVKRGHEIVALLNLYPSTDAELDSFMYQTVGYQALDYYAQAIDIPLYRRAIKGEAINQNLNYSADNENDEVEDLFVALSELRANGVQFDAISVGAIHSNYQRIRAQNVCDRLGIEMLAYLWGRNQQQLLEDMIKDNIDAILIKVAAMGLIPEKHLGKSIKEMHPILLKLHEEYGINVCGEGGEYETLTLDCPLFKKRLILEESETVVHSNDAFAPVAYLKPLKMRLEDK</sequence>
<dbReference type="OrthoDB" id="686384at2759"/>
<reference evidence="13" key="2">
    <citation type="submission" date="2018-11" db="EMBL/GenBank/DDBJ databases">
        <title>Trombidioid mite genomics.</title>
        <authorList>
            <person name="Dong X."/>
        </authorList>
    </citation>
    <scope>NUCLEOTIDE SEQUENCE</scope>
    <source>
        <strain evidence="13">UoL-WK</strain>
    </source>
</reference>
<dbReference type="InterPro" id="IPR014729">
    <property type="entry name" value="Rossmann-like_a/b/a_fold"/>
</dbReference>
<dbReference type="UniPathway" id="UPA00559"/>
<evidence type="ECO:0000256" key="3">
    <source>
        <dbReference type="ARBA" id="ARBA00012089"/>
    </source>
</evidence>
<evidence type="ECO:0000313" key="11">
    <source>
        <dbReference type="EMBL" id="RWS07443.1"/>
    </source>
</evidence>
<evidence type="ECO:0000256" key="1">
    <source>
        <dbReference type="ARBA" id="ARBA00005156"/>
    </source>
</evidence>
<dbReference type="InterPro" id="IPR002761">
    <property type="entry name" value="Diphthami_syn_dom"/>
</dbReference>
<gene>
    <name evidence="12" type="ORF">B4U79_04337</name>
    <name evidence="11" type="ORF">B4U79_04387</name>
    <name evidence="13" type="ORF">B4U79_14929</name>
</gene>
<dbReference type="AlphaFoldDB" id="A0A3S3PT91"/>
<evidence type="ECO:0000313" key="12">
    <source>
        <dbReference type="EMBL" id="RWS07725.1"/>
    </source>
</evidence>
<dbReference type="InterPro" id="IPR030662">
    <property type="entry name" value="DPH6/MJ0570"/>
</dbReference>
<dbReference type="PANTHER" id="PTHR12196">
    <property type="entry name" value="DOMAIN OF UNKNOWN FUNCTION 71 DUF71 -CONTAINING PROTEIN"/>
    <property type="match status" value="1"/>
</dbReference>
<evidence type="ECO:0000256" key="8">
    <source>
        <dbReference type="ARBA" id="ARBA00048108"/>
    </source>
</evidence>
<dbReference type="STRING" id="1965070.A0A3S3PT91"/>
<dbReference type="NCBIfam" id="TIGR00290">
    <property type="entry name" value="MJ0570_dom"/>
    <property type="match status" value="1"/>
</dbReference>
<evidence type="ECO:0000313" key="13">
    <source>
        <dbReference type="EMBL" id="RWS07806.1"/>
    </source>
</evidence>
<name>A0A3S3PT91_9ACAR</name>
<comment type="function">
    <text evidence="9">Amidase that catalyzes the last step of diphthamide biosynthesis using ammonium and ATP.</text>
</comment>
<dbReference type="EMBL" id="NCKU01003477">
    <property type="protein sequence ID" value="RWS07443.1"/>
    <property type="molecule type" value="Genomic_DNA"/>
</dbReference>
<dbReference type="GO" id="GO:0017178">
    <property type="term" value="F:diphthine-ammonia ligase activity"/>
    <property type="evidence" value="ECO:0007669"/>
    <property type="project" value="UniProtKB-UniRule"/>
</dbReference>
<comment type="catalytic activity">
    <reaction evidence="8 9">
        <text>diphthine-[translation elongation factor 2] + NH4(+) + ATP = diphthamide-[translation elongation factor 2] + AMP + diphosphate + H(+)</text>
        <dbReference type="Rhea" id="RHEA:19753"/>
        <dbReference type="Rhea" id="RHEA-COMP:10172"/>
        <dbReference type="Rhea" id="RHEA-COMP:10174"/>
        <dbReference type="ChEBI" id="CHEBI:15378"/>
        <dbReference type="ChEBI" id="CHEBI:16692"/>
        <dbReference type="ChEBI" id="CHEBI:28938"/>
        <dbReference type="ChEBI" id="CHEBI:30616"/>
        <dbReference type="ChEBI" id="CHEBI:33019"/>
        <dbReference type="ChEBI" id="CHEBI:82696"/>
        <dbReference type="ChEBI" id="CHEBI:456215"/>
        <dbReference type="EC" id="6.3.1.14"/>
    </reaction>
</comment>
<evidence type="ECO:0000256" key="9">
    <source>
        <dbReference type="PIRNR" id="PIRNR039123"/>
    </source>
</evidence>
<keyword evidence="5 9" id="KW-0436">Ligase</keyword>
<dbReference type="PANTHER" id="PTHR12196:SF2">
    <property type="entry name" value="DIPHTHINE--AMMONIA LIGASE"/>
    <property type="match status" value="1"/>
</dbReference>
<evidence type="ECO:0000259" key="10">
    <source>
        <dbReference type="Pfam" id="PF01902"/>
    </source>
</evidence>
<dbReference type="PIRSF" id="PIRSF039123">
    <property type="entry name" value="Diphthamide_synthase"/>
    <property type="match status" value="1"/>
</dbReference>
<proteinExistence type="inferred from homology"/>
<evidence type="ECO:0000313" key="14">
    <source>
        <dbReference type="Proteomes" id="UP000285301"/>
    </source>
</evidence>
<evidence type="ECO:0000256" key="6">
    <source>
        <dbReference type="ARBA" id="ARBA00022741"/>
    </source>
</evidence>
<accession>A0A3S3PT91</accession>
<dbReference type="GO" id="GO:0017183">
    <property type="term" value="P:protein histidyl modification to diphthamide"/>
    <property type="evidence" value="ECO:0007669"/>
    <property type="project" value="UniProtKB-UniPathway"/>
</dbReference>
<dbReference type="Gene3D" id="3.40.50.620">
    <property type="entry name" value="HUPs"/>
    <property type="match status" value="1"/>
</dbReference>
<dbReference type="FunFam" id="3.40.50.620:FF:000145">
    <property type="entry name" value="ATP-binding domain containing protein"/>
    <property type="match status" value="1"/>
</dbReference>
<evidence type="ECO:0000256" key="7">
    <source>
        <dbReference type="ARBA" id="ARBA00022840"/>
    </source>
</evidence>
<comment type="caution">
    <text evidence="13">The sequence shown here is derived from an EMBL/GenBank/DDBJ whole genome shotgun (WGS) entry which is preliminary data.</text>
</comment>
<comment type="pathway">
    <text evidence="1 9">Protein modification; peptidyl-diphthamide biosynthesis.</text>
</comment>
<keyword evidence="14" id="KW-1185">Reference proteome</keyword>
<comment type="similarity">
    <text evidence="2 9">Belongs to the Diphthine--ammonia ligase family.</text>
</comment>
<dbReference type="EMBL" id="NCKU01003295">
    <property type="protein sequence ID" value="RWS07806.1"/>
    <property type="molecule type" value="Genomic_DNA"/>
</dbReference>